<reference evidence="5 6" key="1">
    <citation type="submission" date="2014-02" db="EMBL/GenBank/DDBJ databases">
        <title>Expanding our view of genomic diversity in Candidatus Accumulibacter clades.</title>
        <authorList>
            <person name="Skennerton C.T."/>
            <person name="Barr J.J."/>
            <person name="Slater F.R."/>
            <person name="Bond P.L."/>
            <person name="Tyson G.W."/>
        </authorList>
    </citation>
    <scope>NUCLEOTIDE SEQUENCE [LARGE SCALE GENOMIC DNA]</scope>
    <source>
        <strain evidence="6">BA-92</strain>
    </source>
</reference>
<dbReference type="GO" id="GO:0006355">
    <property type="term" value="P:regulation of DNA-templated transcription"/>
    <property type="evidence" value="ECO:0007669"/>
    <property type="project" value="InterPro"/>
</dbReference>
<feature type="domain" description="HTH luxR-type" evidence="4">
    <location>
        <begin position="294"/>
        <end position="359"/>
    </location>
</feature>
<dbReference type="PRINTS" id="PR00038">
    <property type="entry name" value="HTHLUXR"/>
</dbReference>
<dbReference type="SUPFAM" id="SSF46894">
    <property type="entry name" value="C-terminal effector domain of the bipartite response regulators"/>
    <property type="match status" value="1"/>
</dbReference>
<keyword evidence="1" id="KW-0805">Transcription regulation</keyword>
<keyword evidence="2" id="KW-0238">DNA-binding</keyword>
<dbReference type="InterPro" id="IPR000792">
    <property type="entry name" value="Tscrpt_reg_LuxR_C"/>
</dbReference>
<evidence type="ECO:0000256" key="1">
    <source>
        <dbReference type="ARBA" id="ARBA00023015"/>
    </source>
</evidence>
<dbReference type="Proteomes" id="UP000021816">
    <property type="component" value="Unassembled WGS sequence"/>
</dbReference>
<dbReference type="PANTHER" id="PTHR43214:SF41">
    <property type="entry name" value="NITRATE_NITRITE RESPONSE REGULATOR PROTEIN NARP"/>
    <property type="match status" value="1"/>
</dbReference>
<dbReference type="PATRIC" id="fig|1454003.3.peg.1687"/>
<sequence length="359" mass="40706">MAVCVGRVAGSCKTQEWCICTITEGIVAAPILWCRMRNMLMVDAYALNRLILRMYREGREVPLGSFQAWALEQLQSLLAFDSAWWGNAAVEPPALHEVFLHNCDESILRDYPPWLEQDFFRAALVASPGVTVNMSDLTTRARYVRTALYRQLGRRFKVEWSLGTLQMEPSSSLYEFLTLWRHDRRRPFSEAERQIKELVMPHLVEMHRAVRLRHFLRIPNVINREWAVVDARGILHEASPAFLALMSILWPHWPGSALPEPLLPSVCAGQAYLSSELRLDVTSCGHLRYLSTRSDGVLAQLSPREGEVATRYAKGETYSAIASSLSLSPATVRNHIAHCFRKLGVNNKAELAHRLEGKA</sequence>
<evidence type="ECO:0000256" key="2">
    <source>
        <dbReference type="ARBA" id="ARBA00023125"/>
    </source>
</evidence>
<proteinExistence type="predicted"/>
<dbReference type="InterPro" id="IPR039420">
    <property type="entry name" value="WalR-like"/>
</dbReference>
<protein>
    <submittedName>
        <fullName evidence="5">Transcriptional regulatory protein UhpA</fullName>
    </submittedName>
</protein>
<dbReference type="AlphaFoldDB" id="A0A011NDF8"/>
<dbReference type="EMBL" id="JEMX01000029">
    <property type="protein sequence ID" value="EXI80728.1"/>
    <property type="molecule type" value="Genomic_DNA"/>
</dbReference>
<name>A0A011NDF8_9PROT</name>
<dbReference type="InterPro" id="IPR036388">
    <property type="entry name" value="WH-like_DNA-bd_sf"/>
</dbReference>
<dbReference type="GO" id="GO:0003677">
    <property type="term" value="F:DNA binding"/>
    <property type="evidence" value="ECO:0007669"/>
    <property type="project" value="UniProtKB-KW"/>
</dbReference>
<evidence type="ECO:0000313" key="6">
    <source>
        <dbReference type="Proteomes" id="UP000021816"/>
    </source>
</evidence>
<keyword evidence="3" id="KW-0804">Transcription</keyword>
<evidence type="ECO:0000313" key="5">
    <source>
        <dbReference type="EMBL" id="EXI80728.1"/>
    </source>
</evidence>
<dbReference type="InterPro" id="IPR016032">
    <property type="entry name" value="Sig_transdc_resp-reg_C-effctor"/>
</dbReference>
<dbReference type="Pfam" id="PF00196">
    <property type="entry name" value="GerE"/>
    <property type="match status" value="1"/>
</dbReference>
<evidence type="ECO:0000259" key="4">
    <source>
        <dbReference type="PROSITE" id="PS50043"/>
    </source>
</evidence>
<dbReference type="Gene3D" id="1.10.10.10">
    <property type="entry name" value="Winged helix-like DNA-binding domain superfamily/Winged helix DNA-binding domain"/>
    <property type="match status" value="1"/>
</dbReference>
<dbReference type="PROSITE" id="PS50043">
    <property type="entry name" value="HTH_LUXR_2"/>
    <property type="match status" value="1"/>
</dbReference>
<gene>
    <name evidence="5" type="primary">uhpA</name>
    <name evidence="5" type="ORF">AW10_01635</name>
</gene>
<dbReference type="SMART" id="SM00421">
    <property type="entry name" value="HTH_LUXR"/>
    <property type="match status" value="1"/>
</dbReference>
<evidence type="ECO:0000256" key="3">
    <source>
        <dbReference type="ARBA" id="ARBA00023163"/>
    </source>
</evidence>
<organism evidence="5 6">
    <name type="scientific">Candidatus Accumulibacter appositus</name>
    <dbReference type="NCBI Taxonomy" id="1454003"/>
    <lineage>
        <taxon>Bacteria</taxon>
        <taxon>Pseudomonadati</taxon>
        <taxon>Pseudomonadota</taxon>
        <taxon>Betaproteobacteria</taxon>
        <taxon>Candidatus Accumulibacter</taxon>
    </lineage>
</organism>
<dbReference type="PANTHER" id="PTHR43214">
    <property type="entry name" value="TWO-COMPONENT RESPONSE REGULATOR"/>
    <property type="match status" value="1"/>
</dbReference>
<comment type="caution">
    <text evidence="5">The sequence shown here is derived from an EMBL/GenBank/DDBJ whole genome shotgun (WGS) entry which is preliminary data.</text>
</comment>
<accession>A0A011NDF8</accession>
<dbReference type="STRING" id="1454003.AW10_01635"/>